<dbReference type="EMBL" id="JAJSOF020000025">
    <property type="protein sequence ID" value="KAJ4434751.1"/>
    <property type="molecule type" value="Genomic_DNA"/>
</dbReference>
<dbReference type="Proteomes" id="UP001148838">
    <property type="component" value="Unassembled WGS sequence"/>
</dbReference>
<organism evidence="1 2">
    <name type="scientific">Periplaneta americana</name>
    <name type="common">American cockroach</name>
    <name type="synonym">Blatta americana</name>
    <dbReference type="NCBI Taxonomy" id="6978"/>
    <lineage>
        <taxon>Eukaryota</taxon>
        <taxon>Metazoa</taxon>
        <taxon>Ecdysozoa</taxon>
        <taxon>Arthropoda</taxon>
        <taxon>Hexapoda</taxon>
        <taxon>Insecta</taxon>
        <taxon>Pterygota</taxon>
        <taxon>Neoptera</taxon>
        <taxon>Polyneoptera</taxon>
        <taxon>Dictyoptera</taxon>
        <taxon>Blattodea</taxon>
        <taxon>Blattoidea</taxon>
        <taxon>Blattidae</taxon>
        <taxon>Blattinae</taxon>
        <taxon>Periplaneta</taxon>
    </lineage>
</organism>
<gene>
    <name evidence="1" type="ORF">ANN_23320</name>
</gene>
<comment type="caution">
    <text evidence="1">The sequence shown here is derived from an EMBL/GenBank/DDBJ whole genome shotgun (WGS) entry which is preliminary data.</text>
</comment>
<accession>A0ABQ8SM02</accession>
<keyword evidence="2" id="KW-1185">Reference proteome</keyword>
<sequence length="67" mass="7458">MAGLCEGGNELAGSLKVICKRSINSRVIVRSAGLEQRMHSQELNPQRLNREAIARSRNLHGVQRYLA</sequence>
<protein>
    <submittedName>
        <fullName evidence="1">Uncharacterized protein</fullName>
    </submittedName>
</protein>
<name>A0ABQ8SM02_PERAM</name>
<evidence type="ECO:0000313" key="2">
    <source>
        <dbReference type="Proteomes" id="UP001148838"/>
    </source>
</evidence>
<reference evidence="1 2" key="1">
    <citation type="journal article" date="2022" name="Allergy">
        <title>Genome assembly and annotation of Periplaneta americana reveal a comprehensive cockroach allergen profile.</title>
        <authorList>
            <person name="Wang L."/>
            <person name="Xiong Q."/>
            <person name="Saelim N."/>
            <person name="Wang L."/>
            <person name="Nong W."/>
            <person name="Wan A.T."/>
            <person name="Shi M."/>
            <person name="Liu X."/>
            <person name="Cao Q."/>
            <person name="Hui J.H.L."/>
            <person name="Sookrung N."/>
            <person name="Leung T.F."/>
            <person name="Tungtrongchitr A."/>
            <person name="Tsui S.K.W."/>
        </authorList>
    </citation>
    <scope>NUCLEOTIDE SEQUENCE [LARGE SCALE GENOMIC DNA]</scope>
    <source>
        <strain evidence="1">PWHHKU_190912</strain>
    </source>
</reference>
<proteinExistence type="predicted"/>
<evidence type="ECO:0000313" key="1">
    <source>
        <dbReference type="EMBL" id="KAJ4434751.1"/>
    </source>
</evidence>